<gene>
    <name evidence="2" type="ORF">SAMN06265219_10264</name>
</gene>
<proteinExistence type="inferred from homology"/>
<dbReference type="InterPro" id="IPR036291">
    <property type="entry name" value="NAD(P)-bd_dom_sf"/>
</dbReference>
<dbReference type="PROSITE" id="PS00061">
    <property type="entry name" value="ADH_SHORT"/>
    <property type="match status" value="1"/>
</dbReference>
<dbReference type="PRINTS" id="PR00080">
    <property type="entry name" value="SDRFAMILY"/>
</dbReference>
<dbReference type="EMBL" id="FXTP01000002">
    <property type="protein sequence ID" value="SMO42646.1"/>
    <property type="molecule type" value="Genomic_DNA"/>
</dbReference>
<organism evidence="2 3">
    <name type="scientific">Gracilimonas mengyeensis</name>
    <dbReference type="NCBI Taxonomy" id="1302730"/>
    <lineage>
        <taxon>Bacteria</taxon>
        <taxon>Pseudomonadati</taxon>
        <taxon>Balneolota</taxon>
        <taxon>Balneolia</taxon>
        <taxon>Balneolales</taxon>
        <taxon>Balneolaceae</taxon>
        <taxon>Gracilimonas</taxon>
    </lineage>
</organism>
<name>A0A521B6E9_9BACT</name>
<protein>
    <submittedName>
        <fullName evidence="2">Gluconate 5-dehydrogenase</fullName>
    </submittedName>
</protein>
<dbReference type="FunFam" id="3.40.50.720:FF:000084">
    <property type="entry name" value="Short-chain dehydrogenase reductase"/>
    <property type="match status" value="1"/>
</dbReference>
<accession>A0A521B6E9</accession>
<dbReference type="PANTHER" id="PTHR42760">
    <property type="entry name" value="SHORT-CHAIN DEHYDROGENASES/REDUCTASES FAMILY MEMBER"/>
    <property type="match status" value="1"/>
</dbReference>
<dbReference type="SUPFAM" id="SSF51735">
    <property type="entry name" value="NAD(P)-binding Rossmann-fold domains"/>
    <property type="match status" value="1"/>
</dbReference>
<evidence type="ECO:0000313" key="3">
    <source>
        <dbReference type="Proteomes" id="UP000317557"/>
    </source>
</evidence>
<comment type="similarity">
    <text evidence="1">Belongs to the short-chain dehydrogenases/reductases (SDR) family.</text>
</comment>
<dbReference type="Pfam" id="PF13561">
    <property type="entry name" value="adh_short_C2"/>
    <property type="match status" value="1"/>
</dbReference>
<dbReference type="InterPro" id="IPR020904">
    <property type="entry name" value="Sc_DH/Rdtase_CS"/>
</dbReference>
<dbReference type="NCBIfam" id="NF005559">
    <property type="entry name" value="PRK07231.1"/>
    <property type="match status" value="1"/>
</dbReference>
<sequence length="253" mass="26846">MTSDLFSLQNKIAIVTGGGTGLGFGITKAFIEAGATVIITGRREHKLEEAVEKLGKNAHYIVNDVTEFDTLPGLVGQVESDFGPIDILVNNAGVNMKKPLTEVTDEEFNDIIQTNVNGLFSLTREVAKKMLPRGKGSIINITSMAAMYGITDVTAYTSSKTAVLGMTRSLAVDLSGEGIRVNAIAPGFIDSPMLREAFDSDPAREKRVMDRTPMNKLGQADDIAAAAVYLASDAAKFVTGVNLPVDGGNSIGF</sequence>
<dbReference type="Gene3D" id="3.40.50.720">
    <property type="entry name" value="NAD(P)-binding Rossmann-like Domain"/>
    <property type="match status" value="1"/>
</dbReference>
<dbReference type="RefSeq" id="WP_142453087.1">
    <property type="nucleotide sequence ID" value="NZ_FXTP01000002.1"/>
</dbReference>
<dbReference type="GO" id="GO:0016616">
    <property type="term" value="F:oxidoreductase activity, acting on the CH-OH group of donors, NAD or NADP as acceptor"/>
    <property type="evidence" value="ECO:0007669"/>
    <property type="project" value="TreeGrafter"/>
</dbReference>
<evidence type="ECO:0000256" key="1">
    <source>
        <dbReference type="ARBA" id="ARBA00006484"/>
    </source>
</evidence>
<dbReference type="PRINTS" id="PR00081">
    <property type="entry name" value="GDHRDH"/>
</dbReference>
<dbReference type="AlphaFoldDB" id="A0A521B6E9"/>
<dbReference type="NCBIfam" id="NF009466">
    <property type="entry name" value="PRK12826.1-2"/>
    <property type="match status" value="1"/>
</dbReference>
<dbReference type="OrthoDB" id="597477at2"/>
<evidence type="ECO:0000313" key="2">
    <source>
        <dbReference type="EMBL" id="SMO42646.1"/>
    </source>
</evidence>
<dbReference type="InterPro" id="IPR002347">
    <property type="entry name" value="SDR_fam"/>
</dbReference>
<keyword evidence="3" id="KW-1185">Reference proteome</keyword>
<reference evidence="2 3" key="1">
    <citation type="submission" date="2017-05" db="EMBL/GenBank/DDBJ databases">
        <authorList>
            <person name="Varghese N."/>
            <person name="Submissions S."/>
        </authorList>
    </citation>
    <scope>NUCLEOTIDE SEQUENCE [LARGE SCALE GENOMIC DNA]</scope>
    <source>
        <strain evidence="2 3">DSM 21985</strain>
    </source>
</reference>
<dbReference type="Proteomes" id="UP000317557">
    <property type="component" value="Unassembled WGS sequence"/>
</dbReference>